<proteinExistence type="predicted"/>
<evidence type="ECO:0000313" key="3">
    <source>
        <dbReference type="Proteomes" id="UP000712600"/>
    </source>
</evidence>
<dbReference type="InterPro" id="IPR036047">
    <property type="entry name" value="F-box-like_dom_sf"/>
</dbReference>
<gene>
    <name evidence="2" type="ORF">F2Q69_00024979</name>
</gene>
<feature type="domain" description="F-box" evidence="1">
    <location>
        <begin position="1"/>
        <end position="44"/>
    </location>
</feature>
<dbReference type="InterPro" id="IPR001810">
    <property type="entry name" value="F-box_dom"/>
</dbReference>
<accession>A0A8S9Q4V9</accession>
<dbReference type="EMBL" id="QGKX02001290">
    <property type="protein sequence ID" value="KAF3535971.1"/>
    <property type="molecule type" value="Genomic_DNA"/>
</dbReference>
<comment type="caution">
    <text evidence="2">The sequence shown here is derived from an EMBL/GenBank/DDBJ whole genome shotgun (WGS) entry which is preliminary data.</text>
</comment>
<dbReference type="Proteomes" id="UP000712600">
    <property type="component" value="Unassembled WGS sequence"/>
</dbReference>
<dbReference type="PROSITE" id="PS50181">
    <property type="entry name" value="FBOX"/>
    <property type="match status" value="1"/>
</dbReference>
<reference evidence="2" key="1">
    <citation type="submission" date="2019-12" db="EMBL/GenBank/DDBJ databases">
        <title>Genome sequencing and annotation of Brassica cretica.</title>
        <authorList>
            <person name="Studholme D.J."/>
            <person name="Sarris P."/>
        </authorList>
    </citation>
    <scope>NUCLEOTIDE SEQUENCE</scope>
    <source>
        <strain evidence="2">PFS-109/04</strain>
        <tissue evidence="2">Leaf</tissue>
    </source>
</reference>
<dbReference type="SUPFAM" id="SSF81383">
    <property type="entry name" value="F-box domain"/>
    <property type="match status" value="1"/>
</dbReference>
<evidence type="ECO:0000259" key="1">
    <source>
        <dbReference type="PROSITE" id="PS50181"/>
    </source>
</evidence>
<sequence length="256" mass="29521">MDSLPFHLLEEILVKLDPKSLAIMQCADKSINSHVSNDPYFNSSVKGSIPKRYCDSSPEFTPALSSAMDVDEKVVEVKKVAHDDKCIFNLSMIMRVVGKISSYAQKLVKKKETLLGKRLLIEDKTTLKMDVSFSSYKLMNVERINKRRRFTDKYISCEEHMIKLECIASSPCWYRERKLKLRSSDHERKQAVIASGIESSIAIWLRSCLRIELRRSEVVSWDRVTNGNMMSISFRVRDPEFSTVRVYRRGDYGFAG</sequence>
<name>A0A8S9Q4V9_BRACR</name>
<evidence type="ECO:0000313" key="2">
    <source>
        <dbReference type="EMBL" id="KAF3535971.1"/>
    </source>
</evidence>
<protein>
    <recommendedName>
        <fullName evidence="1">F-box domain-containing protein</fullName>
    </recommendedName>
</protein>
<dbReference type="AlphaFoldDB" id="A0A8S9Q4V9"/>
<organism evidence="2 3">
    <name type="scientific">Brassica cretica</name>
    <name type="common">Mustard</name>
    <dbReference type="NCBI Taxonomy" id="69181"/>
    <lineage>
        <taxon>Eukaryota</taxon>
        <taxon>Viridiplantae</taxon>
        <taxon>Streptophyta</taxon>
        <taxon>Embryophyta</taxon>
        <taxon>Tracheophyta</taxon>
        <taxon>Spermatophyta</taxon>
        <taxon>Magnoliopsida</taxon>
        <taxon>eudicotyledons</taxon>
        <taxon>Gunneridae</taxon>
        <taxon>Pentapetalae</taxon>
        <taxon>rosids</taxon>
        <taxon>malvids</taxon>
        <taxon>Brassicales</taxon>
        <taxon>Brassicaceae</taxon>
        <taxon>Brassiceae</taxon>
        <taxon>Brassica</taxon>
    </lineage>
</organism>